<reference evidence="2" key="1">
    <citation type="journal article" date="2019" name="Int. J. Syst. Evol. Microbiol.">
        <title>The Global Catalogue of Microorganisms (GCM) 10K type strain sequencing project: providing services to taxonomists for standard genome sequencing and annotation.</title>
        <authorList>
            <consortium name="The Broad Institute Genomics Platform"/>
            <consortium name="The Broad Institute Genome Sequencing Center for Infectious Disease"/>
            <person name="Wu L."/>
            <person name="Ma J."/>
        </authorList>
    </citation>
    <scope>NUCLEOTIDE SEQUENCE [LARGE SCALE GENOMIC DNA]</scope>
    <source>
        <strain evidence="2">VKM B-3159</strain>
    </source>
</reference>
<dbReference type="EMBL" id="JAVCAP010000004">
    <property type="protein sequence ID" value="MDP8566944.1"/>
    <property type="molecule type" value="Genomic_DNA"/>
</dbReference>
<gene>
    <name evidence="1" type="ORF">Q9291_03680</name>
</gene>
<accession>A0ABT9JQV7</accession>
<dbReference type="Proteomes" id="UP001225906">
    <property type="component" value="Unassembled WGS sequence"/>
</dbReference>
<keyword evidence="2" id="KW-1185">Reference proteome</keyword>
<dbReference type="RefSeq" id="WP_306388642.1">
    <property type="nucleotide sequence ID" value="NZ_JAVCAP010000004.1"/>
</dbReference>
<protein>
    <submittedName>
        <fullName evidence="1">Uncharacterized protein</fullName>
    </submittedName>
</protein>
<comment type="caution">
    <text evidence="1">The sequence shown here is derived from an EMBL/GenBank/DDBJ whole genome shotgun (WGS) entry which is preliminary data.</text>
</comment>
<evidence type="ECO:0000313" key="1">
    <source>
        <dbReference type="EMBL" id="MDP8566944.1"/>
    </source>
</evidence>
<sequence>MSDQIKISPSTEVELNQVDHPEWDEPVICRVEVDLPGWLAKLTGQQHWEVYSEEEEENCISFAMRAQHKGHASKTYHPDTQTVELQAEVTLYHNGYAVVDVDGKSLFDGALTSATNDCARLSYYHISGEPIALN</sequence>
<proteinExistence type="predicted"/>
<evidence type="ECO:0000313" key="2">
    <source>
        <dbReference type="Proteomes" id="UP001225906"/>
    </source>
</evidence>
<name>A0ABT9JQV7_9PROT</name>
<organism evidence="1 2">
    <name type="scientific">Methylophilus aquaticus</name>
    <dbReference type="NCBI Taxonomy" id="1971610"/>
    <lineage>
        <taxon>Bacteria</taxon>
        <taxon>Pseudomonadati</taxon>
        <taxon>Pseudomonadota</taxon>
        <taxon>Betaproteobacteria</taxon>
        <taxon>Nitrosomonadales</taxon>
        <taxon>Methylophilaceae</taxon>
        <taxon>Methylophilus</taxon>
    </lineage>
</organism>